<evidence type="ECO:0000256" key="3">
    <source>
        <dbReference type="ARBA" id="ARBA00022771"/>
    </source>
</evidence>
<dbReference type="FunFam" id="3.30.160.60:FF:000295">
    <property type="entry name" value="zinc finger protein 19"/>
    <property type="match status" value="2"/>
</dbReference>
<feature type="region of interest" description="Disordered" evidence="6">
    <location>
        <begin position="1"/>
        <end position="99"/>
    </location>
</feature>
<dbReference type="GO" id="GO:0000978">
    <property type="term" value="F:RNA polymerase II cis-regulatory region sequence-specific DNA binding"/>
    <property type="evidence" value="ECO:0007669"/>
    <property type="project" value="TreeGrafter"/>
</dbReference>
<keyword evidence="9" id="KW-1185">Reference proteome</keyword>
<evidence type="ECO:0000259" key="7">
    <source>
        <dbReference type="PROSITE" id="PS50157"/>
    </source>
</evidence>
<dbReference type="InterPro" id="IPR036236">
    <property type="entry name" value="Znf_C2H2_sf"/>
</dbReference>
<dbReference type="PANTHER" id="PTHR23235">
    <property type="entry name" value="KRUEPPEL-LIKE TRANSCRIPTION FACTOR"/>
    <property type="match status" value="1"/>
</dbReference>
<dbReference type="PANTHER" id="PTHR23235:SF178">
    <property type="entry name" value="C2H2-TYPE DOMAIN-CONTAINING PROTEIN-RELATED"/>
    <property type="match status" value="1"/>
</dbReference>
<evidence type="ECO:0000256" key="6">
    <source>
        <dbReference type="SAM" id="MobiDB-lite"/>
    </source>
</evidence>
<feature type="domain" description="C2H2-type" evidence="7">
    <location>
        <begin position="144"/>
        <end position="171"/>
    </location>
</feature>
<dbReference type="FunFam" id="3.30.160.60:FF:001119">
    <property type="entry name" value="zinc finger protein 408"/>
    <property type="match status" value="1"/>
</dbReference>
<dbReference type="AlphaFoldDB" id="A0A8C3QKL5"/>
<accession>A0A8C3QKL5</accession>
<name>A0A8C3QKL5_9PASS</name>
<dbReference type="Gene3D" id="3.30.160.60">
    <property type="entry name" value="Classic Zinc Finger"/>
    <property type="match status" value="4"/>
</dbReference>
<dbReference type="FunFam" id="3.30.160.60:FF:000098">
    <property type="entry name" value="Zinc finger protein 614"/>
    <property type="match status" value="1"/>
</dbReference>
<dbReference type="GO" id="GO:0008270">
    <property type="term" value="F:zinc ion binding"/>
    <property type="evidence" value="ECO:0007669"/>
    <property type="project" value="UniProtKB-KW"/>
</dbReference>
<keyword evidence="1" id="KW-0479">Metal-binding</keyword>
<dbReference type="SUPFAM" id="SSF57667">
    <property type="entry name" value="beta-beta-alpha zinc fingers"/>
    <property type="match status" value="2"/>
</dbReference>
<keyword evidence="2" id="KW-0677">Repeat</keyword>
<dbReference type="Proteomes" id="UP000694396">
    <property type="component" value="Unplaced"/>
</dbReference>
<dbReference type="GO" id="GO:0000981">
    <property type="term" value="F:DNA-binding transcription factor activity, RNA polymerase II-specific"/>
    <property type="evidence" value="ECO:0007669"/>
    <property type="project" value="TreeGrafter"/>
</dbReference>
<feature type="compositionally biased region" description="Basic and acidic residues" evidence="6">
    <location>
        <begin position="32"/>
        <end position="45"/>
    </location>
</feature>
<keyword evidence="3 5" id="KW-0863">Zinc-finger</keyword>
<proteinExistence type="predicted"/>
<protein>
    <recommendedName>
        <fullName evidence="7">C2H2-type domain-containing protein</fullName>
    </recommendedName>
</protein>
<dbReference type="InterPro" id="IPR013087">
    <property type="entry name" value="Znf_C2H2_type"/>
</dbReference>
<dbReference type="SMART" id="SM00355">
    <property type="entry name" value="ZnF_C2H2"/>
    <property type="match status" value="4"/>
</dbReference>
<dbReference type="Pfam" id="PF00096">
    <property type="entry name" value="zf-C2H2"/>
    <property type="match status" value="4"/>
</dbReference>
<evidence type="ECO:0000313" key="9">
    <source>
        <dbReference type="Proteomes" id="UP000694396"/>
    </source>
</evidence>
<evidence type="ECO:0000256" key="5">
    <source>
        <dbReference type="PROSITE-ProRule" id="PRU00042"/>
    </source>
</evidence>
<feature type="domain" description="C2H2-type" evidence="7">
    <location>
        <begin position="116"/>
        <end position="143"/>
    </location>
</feature>
<evidence type="ECO:0000256" key="4">
    <source>
        <dbReference type="ARBA" id="ARBA00022833"/>
    </source>
</evidence>
<evidence type="ECO:0000256" key="2">
    <source>
        <dbReference type="ARBA" id="ARBA00022737"/>
    </source>
</evidence>
<evidence type="ECO:0000313" key="8">
    <source>
        <dbReference type="Ensembl" id="ENSCRFP00000007601.1"/>
    </source>
</evidence>
<reference evidence="8" key="2">
    <citation type="submission" date="2025-09" db="UniProtKB">
        <authorList>
            <consortium name="Ensembl"/>
        </authorList>
    </citation>
    <scope>IDENTIFICATION</scope>
</reference>
<dbReference type="PROSITE" id="PS50157">
    <property type="entry name" value="ZINC_FINGER_C2H2_2"/>
    <property type="match status" value="4"/>
</dbReference>
<feature type="compositionally biased region" description="Basic and acidic residues" evidence="6">
    <location>
        <begin position="66"/>
        <end position="91"/>
    </location>
</feature>
<feature type="domain" description="C2H2-type" evidence="7">
    <location>
        <begin position="200"/>
        <end position="227"/>
    </location>
</feature>
<dbReference type="Ensembl" id="ENSCRFT00000007870.1">
    <property type="protein sequence ID" value="ENSCRFP00000007601.1"/>
    <property type="gene ID" value="ENSCRFG00000005985.1"/>
</dbReference>
<evidence type="ECO:0000256" key="1">
    <source>
        <dbReference type="ARBA" id="ARBA00022723"/>
    </source>
</evidence>
<organism evidence="8 9">
    <name type="scientific">Cyanoderma ruficeps</name>
    <name type="common">rufous-capped babbler</name>
    <dbReference type="NCBI Taxonomy" id="181631"/>
    <lineage>
        <taxon>Eukaryota</taxon>
        <taxon>Metazoa</taxon>
        <taxon>Chordata</taxon>
        <taxon>Craniata</taxon>
        <taxon>Vertebrata</taxon>
        <taxon>Euteleostomi</taxon>
        <taxon>Archelosauria</taxon>
        <taxon>Archosauria</taxon>
        <taxon>Dinosauria</taxon>
        <taxon>Saurischia</taxon>
        <taxon>Theropoda</taxon>
        <taxon>Coelurosauria</taxon>
        <taxon>Aves</taxon>
        <taxon>Neognathae</taxon>
        <taxon>Neoaves</taxon>
        <taxon>Telluraves</taxon>
        <taxon>Australaves</taxon>
        <taxon>Passeriformes</taxon>
        <taxon>Sylvioidea</taxon>
        <taxon>Timaliidae</taxon>
        <taxon>Cyanoderma</taxon>
    </lineage>
</organism>
<feature type="domain" description="C2H2-type" evidence="7">
    <location>
        <begin position="172"/>
        <end position="199"/>
    </location>
</feature>
<dbReference type="PROSITE" id="PS00028">
    <property type="entry name" value="ZINC_FINGER_C2H2_1"/>
    <property type="match status" value="4"/>
</dbReference>
<sequence length="241" mass="27096">LPGSLLVPRGSEPLWNPLGQSANPSSPFLLPPDKEVKIEPREDKSPQQNLVEEAVLSGSSAQESNGEEKPQRSHTTRDCEHRSQGSEEERPTVGWGGAWNSELGVREQLPDGESPYKCSECEKSFNRRSHLTVHQRSHTRERPYECPECGKSFSILSTLISHHRIHTGERPFECGQCGKGFRSSSDLTVHQRCHTGERPYECGECGKRFRRSSHLIVHQMTHTGESSSGCARRPCQSFRDH</sequence>
<reference evidence="8" key="1">
    <citation type="submission" date="2025-08" db="UniProtKB">
        <authorList>
            <consortium name="Ensembl"/>
        </authorList>
    </citation>
    <scope>IDENTIFICATION</scope>
</reference>
<keyword evidence="4" id="KW-0862">Zinc</keyword>